<comment type="caution">
    <text evidence="1">The sequence shown here is derived from an EMBL/GenBank/DDBJ whole genome shotgun (WGS) entry which is preliminary data.</text>
</comment>
<organism evidence="1 2">
    <name type="scientific">Sphingomonas populi</name>
    <dbReference type="NCBI Taxonomy" id="2484750"/>
    <lineage>
        <taxon>Bacteria</taxon>
        <taxon>Pseudomonadati</taxon>
        <taxon>Pseudomonadota</taxon>
        <taxon>Alphaproteobacteria</taxon>
        <taxon>Sphingomonadales</taxon>
        <taxon>Sphingomonadaceae</taxon>
        <taxon>Sphingomonas</taxon>
    </lineage>
</organism>
<name>A0A4Q6XL39_9SPHN</name>
<evidence type="ECO:0000313" key="2">
    <source>
        <dbReference type="Proteomes" id="UP000292085"/>
    </source>
</evidence>
<sequence length="56" mass="6245">MDLVQAIRESTQQNVSRAGDQLTSCNLDVQPTITMRPGATVRLVVHKDLILAPWKE</sequence>
<dbReference type="Proteomes" id="UP000292085">
    <property type="component" value="Unassembled WGS sequence"/>
</dbReference>
<dbReference type="OrthoDB" id="9807354at2"/>
<protein>
    <recommendedName>
        <fullName evidence="3">TrbI/VirB10 family protein</fullName>
    </recommendedName>
</protein>
<accession>A0A4Q6XL39</accession>
<dbReference type="InterPro" id="IPR005498">
    <property type="entry name" value="T4SS_VirB10/TraB/TrbI"/>
</dbReference>
<gene>
    <name evidence="1" type="ORF">EWE75_21960</name>
</gene>
<proteinExistence type="predicted"/>
<keyword evidence="2" id="KW-1185">Reference proteome</keyword>
<dbReference type="Pfam" id="PF03743">
    <property type="entry name" value="TrbI"/>
    <property type="match status" value="1"/>
</dbReference>
<evidence type="ECO:0008006" key="3">
    <source>
        <dbReference type="Google" id="ProtNLM"/>
    </source>
</evidence>
<evidence type="ECO:0000313" key="1">
    <source>
        <dbReference type="EMBL" id="RZF60653.1"/>
    </source>
</evidence>
<dbReference type="EMBL" id="SGIS01000058">
    <property type="protein sequence ID" value="RZF60653.1"/>
    <property type="molecule type" value="Genomic_DNA"/>
</dbReference>
<dbReference type="AlphaFoldDB" id="A0A4Q6XL39"/>
<reference evidence="1 2" key="1">
    <citation type="submission" date="2019-02" db="EMBL/GenBank/DDBJ databases">
        <authorList>
            <person name="Li Y."/>
        </authorList>
    </citation>
    <scope>NUCLEOTIDE SEQUENCE [LARGE SCALE GENOMIC DNA]</scope>
    <source>
        <strain evidence="1 2">3-7</strain>
    </source>
</reference>